<evidence type="ECO:0000313" key="2">
    <source>
        <dbReference type="EMBL" id="MBF1383648.1"/>
    </source>
</evidence>
<feature type="region of interest" description="Disordered" evidence="1">
    <location>
        <begin position="30"/>
        <end position="52"/>
    </location>
</feature>
<dbReference type="AlphaFoldDB" id="A0A930MYI6"/>
<reference evidence="2" key="1">
    <citation type="submission" date="2020-04" db="EMBL/GenBank/DDBJ databases">
        <title>Deep metagenomics examines the oral microbiome during advanced dental caries in children, revealing novel taxa and co-occurrences with host molecules.</title>
        <authorList>
            <person name="Baker J.L."/>
            <person name="Morton J.T."/>
            <person name="Dinis M."/>
            <person name="Alvarez R."/>
            <person name="Tran N.C."/>
            <person name="Knight R."/>
            <person name="Edlund A."/>
        </authorList>
    </citation>
    <scope>NUCLEOTIDE SEQUENCE</scope>
    <source>
        <strain evidence="2">JCVI_44_bin.5</strain>
    </source>
</reference>
<evidence type="ECO:0000256" key="1">
    <source>
        <dbReference type="SAM" id="MobiDB-lite"/>
    </source>
</evidence>
<dbReference type="Proteomes" id="UP000771736">
    <property type="component" value="Unassembled WGS sequence"/>
</dbReference>
<evidence type="ECO:0000313" key="3">
    <source>
        <dbReference type="Proteomes" id="UP000771736"/>
    </source>
</evidence>
<protein>
    <submittedName>
        <fullName evidence="2">Uncharacterized protein</fullName>
    </submittedName>
</protein>
<feature type="compositionally biased region" description="Acidic residues" evidence="1">
    <location>
        <begin position="40"/>
        <end position="52"/>
    </location>
</feature>
<comment type="caution">
    <text evidence="2">The sequence shown here is derived from an EMBL/GenBank/DDBJ whole genome shotgun (WGS) entry which is preliminary data.</text>
</comment>
<proteinExistence type="predicted"/>
<gene>
    <name evidence="2" type="ORF">HXN26_02125</name>
</gene>
<dbReference type="RefSeq" id="WP_273158406.1">
    <property type="nucleotide sequence ID" value="NZ_JABZSJ010000005.1"/>
</dbReference>
<accession>A0A930MYI6</accession>
<organism evidence="2 3">
    <name type="scientific">Prevotella aurantiaca</name>
    <dbReference type="NCBI Taxonomy" id="596085"/>
    <lineage>
        <taxon>Bacteria</taxon>
        <taxon>Pseudomonadati</taxon>
        <taxon>Bacteroidota</taxon>
        <taxon>Bacteroidia</taxon>
        <taxon>Bacteroidales</taxon>
        <taxon>Prevotellaceae</taxon>
        <taxon>Prevotella</taxon>
    </lineage>
</organism>
<sequence length="52" mass="5715">MKSNEMKKAYAEPQTLVYALYGESLLLGASPNVSTQPEIVEPDEETEDLVGE</sequence>
<dbReference type="EMBL" id="JABZSJ010000005">
    <property type="protein sequence ID" value="MBF1383648.1"/>
    <property type="molecule type" value="Genomic_DNA"/>
</dbReference>
<name>A0A930MYI6_9BACT</name>